<evidence type="ECO:0000256" key="1">
    <source>
        <dbReference type="SAM" id="Phobius"/>
    </source>
</evidence>
<comment type="caution">
    <text evidence="2">The sequence shown here is derived from an EMBL/GenBank/DDBJ whole genome shotgun (WGS) entry which is preliminary data.</text>
</comment>
<dbReference type="RefSeq" id="WP_171419263.1">
    <property type="nucleotide sequence ID" value="NZ_JABFOR010000048.1"/>
</dbReference>
<accession>A0AAP7DL94</accession>
<evidence type="ECO:0000313" key="3">
    <source>
        <dbReference type="Proteomes" id="UP000552038"/>
    </source>
</evidence>
<keyword evidence="1" id="KW-0812">Transmembrane</keyword>
<reference evidence="2 3" key="1">
    <citation type="submission" date="2020-05" db="EMBL/GenBank/DDBJ databases">
        <title>Whole genome sequencing and identification of novel metabolites from Paenibacillus alvei strain JR949.</title>
        <authorList>
            <person name="Rajendhran J."/>
            <person name="Sree Pranav P."/>
            <person name="Mahalakshmi B."/>
            <person name="Karthikeyan R."/>
        </authorList>
    </citation>
    <scope>NUCLEOTIDE SEQUENCE [LARGE SCALE GENOMIC DNA]</scope>
    <source>
        <strain evidence="2 3">JR949</strain>
    </source>
</reference>
<protein>
    <submittedName>
        <fullName evidence="2">Uncharacterized protein</fullName>
    </submittedName>
</protein>
<proteinExistence type="predicted"/>
<keyword evidence="1" id="KW-0472">Membrane</keyword>
<evidence type="ECO:0000313" key="2">
    <source>
        <dbReference type="EMBL" id="NOJ73551.1"/>
    </source>
</evidence>
<gene>
    <name evidence="2" type="ORF">HMI46_23820</name>
</gene>
<name>A0AAP7DL94_PAEAL</name>
<dbReference type="Proteomes" id="UP000552038">
    <property type="component" value="Unassembled WGS sequence"/>
</dbReference>
<feature type="transmembrane region" description="Helical" evidence="1">
    <location>
        <begin position="12"/>
        <end position="29"/>
    </location>
</feature>
<keyword evidence="1" id="KW-1133">Transmembrane helix</keyword>
<dbReference type="AlphaFoldDB" id="A0AAP7DL94"/>
<sequence length="96" mass="10444">MEKNLYYNVSKVETLGGVGCISVVGLAIAENLFSFTKIAKIKDVIKAGGGVTKFIGNLVPAFQVARSEWGYSISEAIGYAVTYFARLHASILYYLK</sequence>
<dbReference type="EMBL" id="JABFOR010000048">
    <property type="protein sequence ID" value="NOJ73551.1"/>
    <property type="molecule type" value="Genomic_DNA"/>
</dbReference>
<organism evidence="2 3">
    <name type="scientific">Paenibacillus alvei</name>
    <name type="common">Bacillus alvei</name>
    <dbReference type="NCBI Taxonomy" id="44250"/>
    <lineage>
        <taxon>Bacteria</taxon>
        <taxon>Bacillati</taxon>
        <taxon>Bacillota</taxon>
        <taxon>Bacilli</taxon>
        <taxon>Bacillales</taxon>
        <taxon>Paenibacillaceae</taxon>
        <taxon>Paenibacillus</taxon>
    </lineage>
</organism>